<sequence>MSIRIEHLKFTYFEDRKDILSDLSAEFDAGEITILTGASGCGKSTLLYLAAGIYPHSAGVLRSGTLEVEGVRPDSLTPKKRCTLVGMMFQNPELQFCMDTVEHELLFCLENICTPREAMMEQVEKALAFCEISHLKERTLHSLSGGERQKVMLACLTLLAPKWLLLDEPFANIDDASARMIAGKLKELNRTRGIGILAVDHRLENWLGIADQVRVMENGVLRPEVMDANTLDPELLKELGVIVPGEAYEPKLPKADPGDVVLELKNLTLRHQNNVIFRNVNGSFRSGCIYAVLGESGCGKSSLFGALSGLYSYQGQALLQGRDLRKLRKKDLGKIGFVTQNPQDQFVSDTVREEILVGLKKREDAEEKTEEILRGIRLWRYRDISPYMLSQGQQRRLGVAALMAYPCKVLVCDEPTYAQDRNNTAAIMDSLCRQAREHGVALIFSTHDRQLAQDYADEILELKGGSLCVH</sequence>
<comment type="similarity">
    <text evidence="2">Belongs to the ABC transporter superfamily.</text>
</comment>
<keyword evidence="8" id="KW-0472">Membrane</keyword>
<dbReference type="Gene3D" id="3.40.50.300">
    <property type="entry name" value="P-loop containing nucleotide triphosphate hydrolases"/>
    <property type="match status" value="2"/>
</dbReference>
<comment type="subcellular location">
    <subcellularLocation>
        <location evidence="1">Cell membrane</location>
        <topology evidence="1">Peripheral membrane protein</topology>
    </subcellularLocation>
</comment>
<dbReference type="PANTHER" id="PTHR43553:SF27">
    <property type="entry name" value="ENERGY-COUPLING FACTOR TRANSPORTER ATP-BINDING PROTEIN ECFA2"/>
    <property type="match status" value="1"/>
</dbReference>
<protein>
    <submittedName>
        <fullName evidence="10">ATP-binding cassette domain-containing protein</fullName>
    </submittedName>
</protein>
<dbReference type="InterPro" id="IPR003439">
    <property type="entry name" value="ABC_transporter-like_ATP-bd"/>
</dbReference>
<dbReference type="Pfam" id="PF00005">
    <property type="entry name" value="ABC_tran"/>
    <property type="match status" value="2"/>
</dbReference>
<dbReference type="InterPro" id="IPR017871">
    <property type="entry name" value="ABC_transporter-like_CS"/>
</dbReference>
<evidence type="ECO:0000256" key="3">
    <source>
        <dbReference type="ARBA" id="ARBA00022448"/>
    </source>
</evidence>
<dbReference type="SUPFAM" id="SSF52540">
    <property type="entry name" value="P-loop containing nucleoside triphosphate hydrolases"/>
    <property type="match status" value="2"/>
</dbReference>
<evidence type="ECO:0000256" key="7">
    <source>
        <dbReference type="ARBA" id="ARBA00022967"/>
    </source>
</evidence>
<dbReference type="PROSITE" id="PS50893">
    <property type="entry name" value="ABC_TRANSPORTER_2"/>
    <property type="match status" value="2"/>
</dbReference>
<evidence type="ECO:0000259" key="9">
    <source>
        <dbReference type="PROSITE" id="PS50893"/>
    </source>
</evidence>
<keyword evidence="5" id="KW-0547">Nucleotide-binding</keyword>
<evidence type="ECO:0000256" key="5">
    <source>
        <dbReference type="ARBA" id="ARBA00022741"/>
    </source>
</evidence>
<dbReference type="EMBL" id="JAOQKC010000004">
    <property type="protein sequence ID" value="MCU6696192.1"/>
    <property type="molecule type" value="Genomic_DNA"/>
</dbReference>
<comment type="caution">
    <text evidence="10">The sequence shown here is derived from an EMBL/GenBank/DDBJ whole genome shotgun (WGS) entry which is preliminary data.</text>
</comment>
<dbReference type="PROSITE" id="PS00211">
    <property type="entry name" value="ABC_TRANSPORTER_1"/>
    <property type="match status" value="2"/>
</dbReference>
<keyword evidence="4" id="KW-1003">Cell membrane</keyword>
<dbReference type="PANTHER" id="PTHR43553">
    <property type="entry name" value="HEAVY METAL TRANSPORTER"/>
    <property type="match status" value="1"/>
</dbReference>
<keyword evidence="6 10" id="KW-0067">ATP-binding</keyword>
<proteinExistence type="inferred from homology"/>
<reference evidence="10 11" key="1">
    <citation type="journal article" date="2021" name="ISME Commun">
        <title>Automated analysis of genomic sequences facilitates high-throughput and comprehensive description of bacteria.</title>
        <authorList>
            <person name="Hitch T.C.A."/>
        </authorList>
    </citation>
    <scope>NUCLEOTIDE SEQUENCE [LARGE SCALE GENOMIC DNA]</scope>
    <source>
        <strain evidence="10 11">Sanger_04</strain>
    </source>
</reference>
<gene>
    <name evidence="10" type="ORF">OCV63_04690</name>
</gene>
<evidence type="ECO:0000313" key="11">
    <source>
        <dbReference type="Proteomes" id="UP001652461"/>
    </source>
</evidence>
<dbReference type="RefSeq" id="WP_158362412.1">
    <property type="nucleotide sequence ID" value="NZ_JAOQKC010000004.1"/>
</dbReference>
<dbReference type="InterPro" id="IPR015856">
    <property type="entry name" value="ABC_transpr_CbiO/EcfA_su"/>
</dbReference>
<dbReference type="InterPro" id="IPR050095">
    <property type="entry name" value="ECF_ABC_transporter_ATP-bd"/>
</dbReference>
<dbReference type="CDD" id="cd03225">
    <property type="entry name" value="ABC_cobalt_CbiO_domain1"/>
    <property type="match status" value="2"/>
</dbReference>
<dbReference type="SMART" id="SM00382">
    <property type="entry name" value="AAA"/>
    <property type="match status" value="2"/>
</dbReference>
<evidence type="ECO:0000256" key="4">
    <source>
        <dbReference type="ARBA" id="ARBA00022475"/>
    </source>
</evidence>
<dbReference type="InterPro" id="IPR027417">
    <property type="entry name" value="P-loop_NTPase"/>
</dbReference>
<evidence type="ECO:0000256" key="1">
    <source>
        <dbReference type="ARBA" id="ARBA00004202"/>
    </source>
</evidence>
<name>A0ABT2RVJ5_9FIRM</name>
<keyword evidence="3" id="KW-0813">Transport</keyword>
<keyword evidence="7" id="KW-1278">Translocase</keyword>
<dbReference type="Proteomes" id="UP001652461">
    <property type="component" value="Unassembled WGS sequence"/>
</dbReference>
<evidence type="ECO:0000313" key="10">
    <source>
        <dbReference type="EMBL" id="MCU6696192.1"/>
    </source>
</evidence>
<accession>A0ABT2RVJ5</accession>
<evidence type="ECO:0000256" key="8">
    <source>
        <dbReference type="ARBA" id="ARBA00023136"/>
    </source>
</evidence>
<feature type="domain" description="ABC transporter" evidence="9">
    <location>
        <begin position="262"/>
        <end position="469"/>
    </location>
</feature>
<feature type="domain" description="ABC transporter" evidence="9">
    <location>
        <begin position="3"/>
        <end position="243"/>
    </location>
</feature>
<dbReference type="GO" id="GO:0005524">
    <property type="term" value="F:ATP binding"/>
    <property type="evidence" value="ECO:0007669"/>
    <property type="project" value="UniProtKB-KW"/>
</dbReference>
<keyword evidence="11" id="KW-1185">Reference proteome</keyword>
<evidence type="ECO:0000256" key="6">
    <source>
        <dbReference type="ARBA" id="ARBA00022840"/>
    </source>
</evidence>
<organism evidence="10 11">
    <name type="scientific">Laedolimicola ammoniilytica</name>
    <dbReference type="NCBI Taxonomy" id="2981771"/>
    <lineage>
        <taxon>Bacteria</taxon>
        <taxon>Bacillati</taxon>
        <taxon>Bacillota</taxon>
        <taxon>Clostridia</taxon>
        <taxon>Lachnospirales</taxon>
        <taxon>Lachnospiraceae</taxon>
        <taxon>Laedolimicola</taxon>
    </lineage>
</organism>
<dbReference type="InterPro" id="IPR003593">
    <property type="entry name" value="AAA+_ATPase"/>
</dbReference>
<evidence type="ECO:0000256" key="2">
    <source>
        <dbReference type="ARBA" id="ARBA00005417"/>
    </source>
</evidence>